<comment type="caution">
    <text evidence="2">The sequence shown here is derived from an EMBL/GenBank/DDBJ whole genome shotgun (WGS) entry which is preliminary data.</text>
</comment>
<name>A0ABS5MPI9_9STAP</name>
<protein>
    <submittedName>
        <fullName evidence="2">Uncharacterized protein</fullName>
    </submittedName>
</protein>
<keyword evidence="1" id="KW-0472">Membrane</keyword>
<proteinExistence type="predicted"/>
<organism evidence="2 3">
    <name type="scientific">Mammaliicoccus fleurettii</name>
    <dbReference type="NCBI Taxonomy" id="150056"/>
    <lineage>
        <taxon>Bacteria</taxon>
        <taxon>Bacillati</taxon>
        <taxon>Bacillota</taxon>
        <taxon>Bacilli</taxon>
        <taxon>Bacillales</taxon>
        <taxon>Staphylococcaceae</taxon>
        <taxon>Mammaliicoccus</taxon>
    </lineage>
</organism>
<evidence type="ECO:0000256" key="1">
    <source>
        <dbReference type="SAM" id="Phobius"/>
    </source>
</evidence>
<sequence length="54" mass="6318">MVKSFLTHFIGFLIIFSALTYFFNRDYTAIEIIIVSIVYGIIMALINNKKKKEK</sequence>
<feature type="transmembrane region" description="Helical" evidence="1">
    <location>
        <begin position="29"/>
        <end position="46"/>
    </location>
</feature>
<keyword evidence="3" id="KW-1185">Reference proteome</keyword>
<keyword evidence="1" id="KW-1133">Transmembrane helix</keyword>
<dbReference type="EMBL" id="JAGXBM010000017">
    <property type="protein sequence ID" value="MBS3697838.1"/>
    <property type="molecule type" value="Genomic_DNA"/>
</dbReference>
<accession>A0ABS5MPI9</accession>
<evidence type="ECO:0000313" key="2">
    <source>
        <dbReference type="EMBL" id="MBS3697838.1"/>
    </source>
</evidence>
<feature type="transmembrane region" description="Helical" evidence="1">
    <location>
        <begin position="5"/>
        <end position="23"/>
    </location>
</feature>
<evidence type="ECO:0000313" key="3">
    <source>
        <dbReference type="Proteomes" id="UP000681586"/>
    </source>
</evidence>
<dbReference type="Proteomes" id="UP000681586">
    <property type="component" value="Unassembled WGS sequence"/>
</dbReference>
<dbReference type="GeneID" id="86198068"/>
<reference evidence="2 3" key="1">
    <citation type="submission" date="2021-05" db="EMBL/GenBank/DDBJ databases">
        <title>Staphylococcus fleurettii isolated from lake water in First Nation community in Manitoba, Canada.</title>
        <authorList>
            <person name="Bashar S."/>
            <person name="Murdock A."/>
            <person name="Patidar R."/>
            <person name="Golding G."/>
            <person name="Farenhorst A."/>
            <person name="Kumar A."/>
        </authorList>
    </citation>
    <scope>NUCLEOTIDE SEQUENCE [LARGE SCALE GENOMIC DNA]</scope>
    <source>
        <strain evidence="2 3">SF002</strain>
    </source>
</reference>
<keyword evidence="1" id="KW-0812">Transmembrane</keyword>
<gene>
    <name evidence="2" type="ORF">JJQ58_10205</name>
</gene>
<dbReference type="RefSeq" id="WP_157946491.1">
    <property type="nucleotide sequence ID" value="NZ_JAAQPD010000015.1"/>
</dbReference>